<evidence type="ECO:0000313" key="1">
    <source>
        <dbReference type="EMBL" id="KAK7691180.1"/>
    </source>
</evidence>
<gene>
    <name evidence="1" type="ORF">QCA50_006283</name>
</gene>
<keyword evidence="2" id="KW-1185">Reference proteome</keyword>
<organism evidence="1 2">
    <name type="scientific">Cerrena zonata</name>
    <dbReference type="NCBI Taxonomy" id="2478898"/>
    <lineage>
        <taxon>Eukaryota</taxon>
        <taxon>Fungi</taxon>
        <taxon>Dikarya</taxon>
        <taxon>Basidiomycota</taxon>
        <taxon>Agaricomycotina</taxon>
        <taxon>Agaricomycetes</taxon>
        <taxon>Polyporales</taxon>
        <taxon>Cerrenaceae</taxon>
        <taxon>Cerrena</taxon>
    </lineage>
</organism>
<dbReference type="InterPro" id="IPR008949">
    <property type="entry name" value="Isoprenoid_synthase_dom_sf"/>
</dbReference>
<name>A0AAW0GPL2_9APHY</name>
<dbReference type="AlphaFoldDB" id="A0AAW0GPL2"/>
<evidence type="ECO:0000313" key="2">
    <source>
        <dbReference type="Proteomes" id="UP001385951"/>
    </source>
</evidence>
<dbReference type="EMBL" id="JASBNA010000006">
    <property type="protein sequence ID" value="KAK7691180.1"/>
    <property type="molecule type" value="Genomic_DNA"/>
</dbReference>
<dbReference type="Gene3D" id="1.10.600.10">
    <property type="entry name" value="Farnesyl Diphosphate Synthase"/>
    <property type="match status" value="1"/>
</dbReference>
<accession>A0AAW0GPL2</accession>
<reference evidence="1 2" key="1">
    <citation type="submission" date="2022-09" db="EMBL/GenBank/DDBJ databases">
        <authorList>
            <person name="Palmer J.M."/>
        </authorList>
    </citation>
    <scope>NUCLEOTIDE SEQUENCE [LARGE SCALE GENOMIC DNA]</scope>
    <source>
        <strain evidence="1 2">DSM 7382</strain>
    </source>
</reference>
<comment type="caution">
    <text evidence="1">The sequence shown here is derived from an EMBL/GenBank/DDBJ whole genome shotgun (WGS) entry which is preliminary data.</text>
</comment>
<protein>
    <submittedName>
        <fullName evidence="1">Uncharacterized protein</fullName>
    </submittedName>
</protein>
<dbReference type="SUPFAM" id="SSF48576">
    <property type="entry name" value="Terpenoid synthases"/>
    <property type="match status" value="1"/>
</dbReference>
<dbReference type="Proteomes" id="UP001385951">
    <property type="component" value="Unassembled WGS sequence"/>
</dbReference>
<sequence length="180" mass="20284">MPVKAVTATTLHIPDILRNWPWQRMLSPYYAVCKAESAAWCDSFNAFSPKAQAKFNRCDFNLLASLAFPRLDKDGCRVACDLMNLFFLFDEYSDVTNAPGVRKQADIIGVTLSRLVLRLVKSALLIHSSCILMLLLDAQLTATSSTFVASGIILSFVETPWASKRFSQFSRHKWLSLMRL</sequence>
<proteinExistence type="predicted"/>